<name>A0A2I7SMT0_9FLAO</name>
<evidence type="ECO:0000256" key="7">
    <source>
        <dbReference type="ARBA" id="ARBA00023204"/>
    </source>
</evidence>
<dbReference type="InterPro" id="IPR027417">
    <property type="entry name" value="P-loop_NTPase"/>
</dbReference>
<dbReference type="RefSeq" id="WP_102997076.1">
    <property type="nucleotide sequence ID" value="NZ_CP025938.1"/>
</dbReference>
<dbReference type="PANTHER" id="PTHR11059:SF0">
    <property type="entry name" value="DNA REPAIR PROTEIN RECN"/>
    <property type="match status" value="1"/>
</dbReference>
<sequence length="550" mass="61908">MLTSLSIKNYALIDAMQVDFNTGFSIITGETGAGKSILLGGLSLILGKRADLSSLKDASEKCIIEAVFDVSKYQLKALFEAEDLDYDANTIIRREILPSGKSRAFVNDTPVNLSSLQVLGERLIDIHSQHQTMQLTSNDFQFQVIDALGGNEDLLQNYKVELKVYKRLQKERDELLVFKAEAIKEHDYNTFLLNELNEANLIDGELESLEEEYETLNNIEGVKEKLSEAYQLLDDEQIGVIASLTTLKNVLQKLEGYSTKYKTLFERANSSLIELDDLFAEVNGFQEDLEADPNRLEIVDAKLKLLHSLMQKHVATTVLELIEIRDRLEDKVSVTENLDETLQQKDKEIASQQEVLNKFAKQIHDNRVKVIPELKFQLEALLSSLGMPNAQFKIEAHFEKEFFVNGKDRLTFLFSANKGGSFNELKKAASGGELSRIMLSIKSILAKYIQLPTMMFDEIDTGVSGEISNKMGDIMLEMSKTMQVFSITHLPQIAAKGHAHFKVFKEDVDNKTQTNLIKLNPDERIVEIAQMLGGKEMSSSAIAHAKELLN</sequence>
<evidence type="ECO:0000256" key="2">
    <source>
        <dbReference type="ARBA" id="ARBA00009441"/>
    </source>
</evidence>
<feature type="coiled-coil region" evidence="10">
    <location>
        <begin position="151"/>
        <end position="236"/>
    </location>
</feature>
<dbReference type="InterPro" id="IPR003395">
    <property type="entry name" value="RecF/RecN/SMC_N"/>
</dbReference>
<dbReference type="NCBIfam" id="TIGR00634">
    <property type="entry name" value="recN"/>
    <property type="match status" value="1"/>
</dbReference>
<evidence type="ECO:0000256" key="6">
    <source>
        <dbReference type="ARBA" id="ARBA00022840"/>
    </source>
</evidence>
<feature type="domain" description="RecF/RecN/SMC N-terminal" evidence="11">
    <location>
        <begin position="2"/>
        <end position="507"/>
    </location>
</feature>
<evidence type="ECO:0000259" key="11">
    <source>
        <dbReference type="Pfam" id="PF02463"/>
    </source>
</evidence>
<dbReference type="SUPFAM" id="SSF52540">
    <property type="entry name" value="P-loop containing nucleoside triphosphate hydrolases"/>
    <property type="match status" value="2"/>
</dbReference>
<dbReference type="GO" id="GO:0006281">
    <property type="term" value="P:DNA repair"/>
    <property type="evidence" value="ECO:0007669"/>
    <property type="project" value="UniProtKB-KW"/>
</dbReference>
<dbReference type="AlphaFoldDB" id="A0A2I7SMT0"/>
<dbReference type="GO" id="GO:0043590">
    <property type="term" value="C:bacterial nucleoid"/>
    <property type="evidence" value="ECO:0007669"/>
    <property type="project" value="TreeGrafter"/>
</dbReference>
<dbReference type="Gene3D" id="3.40.50.300">
    <property type="entry name" value="P-loop containing nucleotide triphosphate hydrolases"/>
    <property type="match status" value="2"/>
</dbReference>
<dbReference type="OrthoDB" id="9806954at2"/>
<dbReference type="GO" id="GO:0009432">
    <property type="term" value="P:SOS response"/>
    <property type="evidence" value="ECO:0007669"/>
    <property type="project" value="TreeGrafter"/>
</dbReference>
<organism evidence="12 13">
    <name type="scientific">Pseudotamlana carrageenivorans</name>
    <dbReference type="NCBI Taxonomy" id="2069432"/>
    <lineage>
        <taxon>Bacteria</taxon>
        <taxon>Pseudomonadati</taxon>
        <taxon>Bacteroidota</taxon>
        <taxon>Flavobacteriia</taxon>
        <taxon>Flavobacteriales</taxon>
        <taxon>Flavobacteriaceae</taxon>
        <taxon>Pseudotamlana</taxon>
    </lineage>
</organism>
<dbReference type="CDD" id="cd03241">
    <property type="entry name" value="ABC_RecN"/>
    <property type="match status" value="1"/>
</dbReference>
<evidence type="ECO:0000256" key="10">
    <source>
        <dbReference type="SAM" id="Coils"/>
    </source>
</evidence>
<dbReference type="Pfam" id="PF02463">
    <property type="entry name" value="SMC_N"/>
    <property type="match status" value="1"/>
</dbReference>
<evidence type="ECO:0000313" key="12">
    <source>
        <dbReference type="EMBL" id="AUS07200.1"/>
    </source>
</evidence>
<dbReference type="EMBL" id="CP025938">
    <property type="protein sequence ID" value="AUS07200.1"/>
    <property type="molecule type" value="Genomic_DNA"/>
</dbReference>
<evidence type="ECO:0000313" key="13">
    <source>
        <dbReference type="Proteomes" id="UP000236592"/>
    </source>
</evidence>
<dbReference type="KEGG" id="taj:C1A40_17960"/>
<protein>
    <recommendedName>
        <fullName evidence="3 9">DNA repair protein RecN</fullName>
    </recommendedName>
    <alternativeName>
        <fullName evidence="8 9">Recombination protein N</fullName>
    </alternativeName>
</protein>
<keyword evidence="4" id="KW-0547">Nucleotide-binding</keyword>
<keyword evidence="6" id="KW-0067">ATP-binding</keyword>
<evidence type="ECO:0000256" key="4">
    <source>
        <dbReference type="ARBA" id="ARBA00022741"/>
    </source>
</evidence>
<gene>
    <name evidence="12" type="primary">recN</name>
    <name evidence="12" type="ORF">C1A40_17960</name>
</gene>
<comment type="function">
    <text evidence="1 9">May be involved in recombinational repair of damaged DNA.</text>
</comment>
<dbReference type="GO" id="GO:0006310">
    <property type="term" value="P:DNA recombination"/>
    <property type="evidence" value="ECO:0007669"/>
    <property type="project" value="InterPro"/>
</dbReference>
<keyword evidence="13" id="KW-1185">Reference proteome</keyword>
<evidence type="ECO:0000256" key="5">
    <source>
        <dbReference type="ARBA" id="ARBA00022763"/>
    </source>
</evidence>
<dbReference type="PIRSF" id="PIRSF003128">
    <property type="entry name" value="RecN"/>
    <property type="match status" value="1"/>
</dbReference>
<dbReference type="InterPro" id="IPR004604">
    <property type="entry name" value="DNA_recomb/repair_RecN"/>
</dbReference>
<proteinExistence type="inferred from homology"/>
<dbReference type="GO" id="GO:0005524">
    <property type="term" value="F:ATP binding"/>
    <property type="evidence" value="ECO:0007669"/>
    <property type="project" value="UniProtKB-KW"/>
</dbReference>
<evidence type="ECO:0000256" key="8">
    <source>
        <dbReference type="ARBA" id="ARBA00033408"/>
    </source>
</evidence>
<dbReference type="Proteomes" id="UP000236592">
    <property type="component" value="Chromosome"/>
</dbReference>
<evidence type="ECO:0000256" key="9">
    <source>
        <dbReference type="PIRNR" id="PIRNR003128"/>
    </source>
</evidence>
<accession>A0A2I7SMT0</accession>
<keyword evidence="10" id="KW-0175">Coiled coil</keyword>
<keyword evidence="5 9" id="KW-0227">DNA damage</keyword>
<evidence type="ECO:0000256" key="1">
    <source>
        <dbReference type="ARBA" id="ARBA00003618"/>
    </source>
</evidence>
<keyword evidence="7 9" id="KW-0234">DNA repair</keyword>
<evidence type="ECO:0000256" key="3">
    <source>
        <dbReference type="ARBA" id="ARBA00021315"/>
    </source>
</evidence>
<comment type="similarity">
    <text evidence="2 9">Belongs to the RecN family.</text>
</comment>
<dbReference type="PANTHER" id="PTHR11059">
    <property type="entry name" value="DNA REPAIR PROTEIN RECN"/>
    <property type="match status" value="1"/>
</dbReference>
<reference evidence="13" key="1">
    <citation type="submission" date="2018-01" db="EMBL/GenBank/DDBJ databases">
        <title>Complete genome of Tamlana sp. UJ94.</title>
        <authorList>
            <person name="Jung J."/>
            <person name="Chung D."/>
            <person name="Bae S.S."/>
            <person name="Baek K."/>
        </authorList>
    </citation>
    <scope>NUCLEOTIDE SEQUENCE [LARGE SCALE GENOMIC DNA]</scope>
    <source>
        <strain evidence="13">UJ94</strain>
    </source>
</reference>